<dbReference type="EMBL" id="JQDR03008765">
    <property type="protein sequence ID" value="KAA0196693.1"/>
    <property type="molecule type" value="Genomic_DNA"/>
</dbReference>
<dbReference type="AlphaFoldDB" id="A0A6A0H204"/>
<gene>
    <name evidence="1" type="ORF">HAZT_HAZT007806</name>
</gene>
<dbReference type="Proteomes" id="UP000711488">
    <property type="component" value="Unassembled WGS sequence"/>
</dbReference>
<reference evidence="1" key="3">
    <citation type="submission" date="2019-06" db="EMBL/GenBank/DDBJ databases">
        <authorList>
            <person name="Poynton C."/>
            <person name="Hasenbein S."/>
            <person name="Benoit J.B."/>
            <person name="Sepulveda M.S."/>
            <person name="Poelchau M.F."/>
            <person name="Murali S.C."/>
            <person name="Chen S."/>
            <person name="Glastad K.M."/>
            <person name="Werren J.H."/>
            <person name="Vineis J.H."/>
            <person name="Bowen J.L."/>
            <person name="Friedrich M."/>
            <person name="Jones J."/>
            <person name="Robertson H.M."/>
            <person name="Feyereisen R."/>
            <person name="Mechler-Hickson A."/>
            <person name="Mathers N."/>
            <person name="Lee C.E."/>
            <person name="Colbourne J.K."/>
            <person name="Biales A."/>
            <person name="Johnston J.S."/>
            <person name="Wellborn G.A."/>
            <person name="Rosendale A.J."/>
            <person name="Cridge A.G."/>
            <person name="Munoz-Torres M.C."/>
            <person name="Bain P.A."/>
            <person name="Manny A.R."/>
            <person name="Major K.M."/>
            <person name="Lambert F.N."/>
            <person name="Vulpe C.D."/>
            <person name="Tuck P."/>
            <person name="Blalock B.J."/>
            <person name="Lin Y.-Y."/>
            <person name="Smith M.E."/>
            <person name="Ochoa-Acuna H."/>
            <person name="Chen M.-J.M."/>
            <person name="Childers C.P."/>
            <person name="Qu J."/>
            <person name="Dugan S."/>
            <person name="Lee S.L."/>
            <person name="Chao H."/>
            <person name="Dinh H."/>
            <person name="Han Y."/>
            <person name="Doddapaneni H."/>
            <person name="Worley K.C."/>
            <person name="Muzny D.M."/>
            <person name="Gibbs R.A."/>
            <person name="Richards S."/>
        </authorList>
    </citation>
    <scope>NUCLEOTIDE SEQUENCE</scope>
    <source>
        <strain evidence="1">HAZT.00-mixed</strain>
        <tissue evidence="1">Whole organism</tissue>
    </source>
</reference>
<sequence length="126" mass="14464">MILRGRKSNIVLEPTILATPQAQLLQRWGFDRRAAAELEEVALIKGDPELTEKVREYINKGFYVVDGFGLTSSPEEAATKQKLSPRHLPRDLMDRGFKLEFNPPHASHFGGSWERKMRQIRRASFD</sequence>
<proteinExistence type="predicted"/>
<accession>A0A6A0H204</accession>
<evidence type="ECO:0000313" key="1">
    <source>
        <dbReference type="EMBL" id="KAA0196693.1"/>
    </source>
</evidence>
<feature type="non-terminal residue" evidence="1">
    <location>
        <position position="126"/>
    </location>
</feature>
<reference evidence="1" key="2">
    <citation type="journal article" date="2018" name="Environ. Sci. Technol.">
        <title>The Toxicogenome of Hyalella azteca: A Model for Sediment Ecotoxicology and Evolutionary Toxicology.</title>
        <authorList>
            <person name="Poynton H.C."/>
            <person name="Hasenbein S."/>
            <person name="Benoit J.B."/>
            <person name="Sepulveda M.S."/>
            <person name="Poelchau M.F."/>
            <person name="Hughes D.S.T."/>
            <person name="Murali S.C."/>
            <person name="Chen S."/>
            <person name="Glastad K.M."/>
            <person name="Goodisman M.A.D."/>
            <person name="Werren J.H."/>
            <person name="Vineis J.H."/>
            <person name="Bowen J.L."/>
            <person name="Friedrich M."/>
            <person name="Jones J."/>
            <person name="Robertson H.M."/>
            <person name="Feyereisen R."/>
            <person name="Mechler-Hickson A."/>
            <person name="Mathers N."/>
            <person name="Lee C.E."/>
            <person name="Colbourne J.K."/>
            <person name="Biales A."/>
            <person name="Johnston J.S."/>
            <person name="Wellborn G.A."/>
            <person name="Rosendale A.J."/>
            <person name="Cridge A.G."/>
            <person name="Munoz-Torres M.C."/>
            <person name="Bain P.A."/>
            <person name="Manny A.R."/>
            <person name="Major K.M."/>
            <person name="Lambert F.N."/>
            <person name="Vulpe C.D."/>
            <person name="Tuck P."/>
            <person name="Blalock B.J."/>
            <person name="Lin Y.Y."/>
            <person name="Smith M.E."/>
            <person name="Ochoa-Acuna H."/>
            <person name="Chen M.M."/>
            <person name="Childers C.P."/>
            <person name="Qu J."/>
            <person name="Dugan S."/>
            <person name="Lee S.L."/>
            <person name="Chao H."/>
            <person name="Dinh H."/>
            <person name="Han Y."/>
            <person name="Doddapaneni H."/>
            <person name="Worley K.C."/>
            <person name="Muzny D.M."/>
            <person name="Gibbs R.A."/>
            <person name="Richards S."/>
        </authorList>
    </citation>
    <scope>NUCLEOTIDE SEQUENCE</scope>
    <source>
        <strain evidence="1">HAZT.00-mixed</strain>
        <tissue evidence="1">Whole organism</tissue>
    </source>
</reference>
<name>A0A6A0H204_HYAAZ</name>
<organism evidence="1">
    <name type="scientific">Hyalella azteca</name>
    <name type="common">Amphipod</name>
    <dbReference type="NCBI Taxonomy" id="294128"/>
    <lineage>
        <taxon>Eukaryota</taxon>
        <taxon>Metazoa</taxon>
        <taxon>Ecdysozoa</taxon>
        <taxon>Arthropoda</taxon>
        <taxon>Crustacea</taxon>
        <taxon>Multicrustacea</taxon>
        <taxon>Malacostraca</taxon>
        <taxon>Eumalacostraca</taxon>
        <taxon>Peracarida</taxon>
        <taxon>Amphipoda</taxon>
        <taxon>Senticaudata</taxon>
        <taxon>Talitrida</taxon>
        <taxon>Talitroidea</taxon>
        <taxon>Hyalellidae</taxon>
        <taxon>Hyalella</taxon>
    </lineage>
</organism>
<reference evidence="1" key="1">
    <citation type="submission" date="2014-08" db="EMBL/GenBank/DDBJ databases">
        <authorList>
            <person name="Murali S."/>
            <person name="Richards S."/>
            <person name="Bandaranaike D."/>
            <person name="Bellair M."/>
            <person name="Blankenburg K."/>
            <person name="Chao H."/>
            <person name="Dinh H."/>
            <person name="Doddapaneni H."/>
            <person name="Dugan-Rocha S."/>
            <person name="Elkadiri S."/>
            <person name="Gnanaolivu R."/>
            <person name="Hughes D."/>
            <person name="Lee S."/>
            <person name="Li M."/>
            <person name="Ming W."/>
            <person name="Munidasa M."/>
            <person name="Muniz J."/>
            <person name="Nguyen L."/>
            <person name="Osuji N."/>
            <person name="Pu L.-L."/>
            <person name="Puazo M."/>
            <person name="Skinner E."/>
            <person name="Qu C."/>
            <person name="Quiroz J."/>
            <person name="Raj R."/>
            <person name="Weissenberger G."/>
            <person name="Xin Y."/>
            <person name="Zou X."/>
            <person name="Han Y."/>
            <person name="Worley K."/>
            <person name="Muzny D."/>
            <person name="Gibbs R."/>
        </authorList>
    </citation>
    <scope>NUCLEOTIDE SEQUENCE</scope>
    <source>
        <strain evidence="1">HAZT.00-mixed</strain>
        <tissue evidence="1">Whole organism</tissue>
    </source>
</reference>
<comment type="caution">
    <text evidence="1">The sequence shown here is derived from an EMBL/GenBank/DDBJ whole genome shotgun (WGS) entry which is preliminary data.</text>
</comment>
<protein>
    <submittedName>
        <fullName evidence="1">Uncharacterized protein</fullName>
    </submittedName>
</protein>